<reference evidence="4" key="1">
    <citation type="submission" date="2016-10" db="EMBL/GenBank/DDBJ databases">
        <authorList>
            <person name="Varghese N."/>
            <person name="Submissions S."/>
        </authorList>
    </citation>
    <scope>NUCLEOTIDE SEQUENCE [LARGE SCALE GENOMIC DNA]</scope>
    <source>
        <strain evidence="4">DSM 1565</strain>
    </source>
</reference>
<dbReference type="InterPro" id="IPR050426">
    <property type="entry name" value="Glycosyltransferase_28"/>
</dbReference>
<proteinExistence type="predicted"/>
<dbReference type="FunFam" id="3.40.50.2000:FF:000009">
    <property type="entry name" value="Sterol 3-beta-glucosyltransferase UGT80A2"/>
    <property type="match status" value="1"/>
</dbReference>
<dbReference type="GO" id="GO:0008194">
    <property type="term" value="F:UDP-glycosyltransferase activity"/>
    <property type="evidence" value="ECO:0007669"/>
    <property type="project" value="InterPro"/>
</dbReference>
<name>A0A1I7NQE6_9HYPH</name>
<dbReference type="EMBL" id="FPCH01000003">
    <property type="protein sequence ID" value="SFV36845.1"/>
    <property type="molecule type" value="Genomic_DNA"/>
</dbReference>
<evidence type="ECO:0000259" key="1">
    <source>
        <dbReference type="Pfam" id="PF03033"/>
    </source>
</evidence>
<evidence type="ECO:0000259" key="2">
    <source>
        <dbReference type="Pfam" id="PF06722"/>
    </source>
</evidence>
<dbReference type="GO" id="GO:0016758">
    <property type="term" value="F:hexosyltransferase activity"/>
    <property type="evidence" value="ECO:0007669"/>
    <property type="project" value="InterPro"/>
</dbReference>
<feature type="domain" description="Erythromycin biosynthesis protein CIII-like C-terminal" evidence="2">
    <location>
        <begin position="307"/>
        <end position="402"/>
    </location>
</feature>
<dbReference type="GO" id="GO:0033072">
    <property type="term" value="P:vancomycin biosynthetic process"/>
    <property type="evidence" value="ECO:0007669"/>
    <property type="project" value="UniProtKB-ARBA"/>
</dbReference>
<evidence type="ECO:0000313" key="3">
    <source>
        <dbReference type="EMBL" id="SFV36845.1"/>
    </source>
</evidence>
<dbReference type="STRING" id="51670.SAMN04488557_2829"/>
<dbReference type="SUPFAM" id="SSF53756">
    <property type="entry name" value="UDP-Glycosyltransferase/glycogen phosphorylase"/>
    <property type="match status" value="1"/>
</dbReference>
<dbReference type="InterPro" id="IPR002213">
    <property type="entry name" value="UDP_glucos_trans"/>
</dbReference>
<keyword evidence="3" id="KW-0808">Transferase</keyword>
<keyword evidence="4" id="KW-1185">Reference proteome</keyword>
<protein>
    <submittedName>
        <fullName evidence="3">Sterol 3beta-glucosyltransferase</fullName>
    </submittedName>
</protein>
<organism evidence="3 4">
    <name type="scientific">Hyphomicrobium facile</name>
    <dbReference type="NCBI Taxonomy" id="51670"/>
    <lineage>
        <taxon>Bacteria</taxon>
        <taxon>Pseudomonadati</taxon>
        <taxon>Pseudomonadota</taxon>
        <taxon>Alphaproteobacteria</taxon>
        <taxon>Hyphomicrobiales</taxon>
        <taxon>Hyphomicrobiaceae</taxon>
        <taxon>Hyphomicrobium</taxon>
    </lineage>
</organism>
<dbReference type="Pfam" id="PF06722">
    <property type="entry name" value="EryCIII-like_C"/>
    <property type="match status" value="1"/>
</dbReference>
<dbReference type="RefSeq" id="WP_177228167.1">
    <property type="nucleotide sequence ID" value="NZ_FPCH01000003.1"/>
</dbReference>
<dbReference type="Pfam" id="PF03033">
    <property type="entry name" value="Glyco_transf_28"/>
    <property type="match status" value="1"/>
</dbReference>
<feature type="domain" description="Glycosyltransferase family 28 N-terminal" evidence="1">
    <location>
        <begin position="5"/>
        <end position="133"/>
    </location>
</feature>
<dbReference type="PANTHER" id="PTHR48050:SF13">
    <property type="entry name" value="STEROL 3-BETA-GLUCOSYLTRANSFERASE UGT80A2"/>
    <property type="match status" value="1"/>
</dbReference>
<dbReference type="GO" id="GO:0005975">
    <property type="term" value="P:carbohydrate metabolic process"/>
    <property type="evidence" value="ECO:0007669"/>
    <property type="project" value="InterPro"/>
</dbReference>
<dbReference type="Proteomes" id="UP000199423">
    <property type="component" value="Unassembled WGS sequence"/>
</dbReference>
<dbReference type="CDD" id="cd03784">
    <property type="entry name" value="GT1_Gtf-like"/>
    <property type="match status" value="1"/>
</dbReference>
<accession>A0A1I7NQE6</accession>
<dbReference type="Gene3D" id="3.40.50.2000">
    <property type="entry name" value="Glycogen Phosphorylase B"/>
    <property type="match status" value="2"/>
</dbReference>
<evidence type="ECO:0000313" key="4">
    <source>
        <dbReference type="Proteomes" id="UP000199423"/>
    </source>
</evidence>
<dbReference type="InterPro" id="IPR010610">
    <property type="entry name" value="EryCIII-like_C"/>
</dbReference>
<gene>
    <name evidence="3" type="ORF">SAMN04488557_2829</name>
</gene>
<sequence>MARRISLLTVGTLGDVEPMVSLGLALKEEGYEVSLAVPEDFQDFVEERGLESRRCGSDFSKFMKDGEMAEVAGRHTLVMMKKWLWPGRDMRALFEGIYRDAVKASADADAILFHPVISVGGEIAEAKRIPGILVGLGSVSPSAEALLSCIPGTGKPAWNRHGYSVLGLQRLAYFSVINEIRSSLGLRRTYRLKHPHYVDGRRVPVLYPVSPVLQLRSNTAGDEIHFTGYWSRQTASAWHPSKRLADFLSAGPRPIYIGFGSMPALGLERSELILRACEAAGQRAIIGNGRGEFHRLPLSDNFYLLDEYAPHDKLFREVAAVVHHGGIGTTHSALRAGRPSFVCPFMLDQKYWGHTVFKLGAGPDLLEIQNWTEEALTERIRDVATNPKYAVRAGEIARAMQHENGAAHAVEIIRGIVGDPFGDGEEPELADVPVKEVVS</sequence>
<dbReference type="PANTHER" id="PTHR48050">
    <property type="entry name" value="STEROL 3-BETA-GLUCOSYLTRANSFERASE"/>
    <property type="match status" value="1"/>
</dbReference>
<dbReference type="InterPro" id="IPR004276">
    <property type="entry name" value="GlycoTrans_28_N"/>
</dbReference>
<dbReference type="AlphaFoldDB" id="A0A1I7NQE6"/>